<dbReference type="PANTHER" id="PTHR43085:SF1">
    <property type="entry name" value="PSEUDOURIDINE KINASE-RELATED"/>
    <property type="match status" value="1"/>
</dbReference>
<dbReference type="SUPFAM" id="SSF53613">
    <property type="entry name" value="Ribokinase-like"/>
    <property type="match status" value="1"/>
</dbReference>
<dbReference type="InterPro" id="IPR050306">
    <property type="entry name" value="PfkB_Carbo_kinase"/>
</dbReference>
<dbReference type="EMBL" id="SOFL01000016">
    <property type="protein sequence ID" value="TFC04055.1"/>
    <property type="molecule type" value="Genomic_DNA"/>
</dbReference>
<evidence type="ECO:0000313" key="8">
    <source>
        <dbReference type="EMBL" id="TFC04055.1"/>
    </source>
</evidence>
<dbReference type="GO" id="GO:0016301">
    <property type="term" value="F:kinase activity"/>
    <property type="evidence" value="ECO:0007669"/>
    <property type="project" value="UniProtKB-KW"/>
</dbReference>
<evidence type="ECO:0000313" key="9">
    <source>
        <dbReference type="Proteomes" id="UP000297907"/>
    </source>
</evidence>
<comment type="similarity">
    <text evidence="1">Belongs to the carbohydrate kinase PfkB family.</text>
</comment>
<keyword evidence="5" id="KW-0067">ATP-binding</keyword>
<organism evidence="8 9">
    <name type="scientific">Cryobacterium adonitolivorans</name>
    <dbReference type="NCBI Taxonomy" id="1259189"/>
    <lineage>
        <taxon>Bacteria</taxon>
        <taxon>Bacillati</taxon>
        <taxon>Actinomycetota</taxon>
        <taxon>Actinomycetes</taxon>
        <taxon>Micrococcales</taxon>
        <taxon>Microbacteriaceae</taxon>
        <taxon>Cryobacterium</taxon>
    </lineage>
</organism>
<dbReference type="Proteomes" id="UP000297907">
    <property type="component" value="Unassembled WGS sequence"/>
</dbReference>
<feature type="domain" description="Carbohydrate kinase PfkB" evidence="6">
    <location>
        <begin position="156"/>
        <end position="445"/>
    </location>
</feature>
<dbReference type="InterPro" id="IPR029056">
    <property type="entry name" value="Ribokinase-like"/>
</dbReference>
<evidence type="ECO:0008006" key="10">
    <source>
        <dbReference type="Google" id="ProtNLM"/>
    </source>
</evidence>
<keyword evidence="2" id="KW-0808">Transferase</keyword>
<evidence type="ECO:0000256" key="5">
    <source>
        <dbReference type="ARBA" id="ARBA00022840"/>
    </source>
</evidence>
<dbReference type="CDD" id="cd01167">
    <property type="entry name" value="bac_FRK"/>
    <property type="match status" value="1"/>
</dbReference>
<gene>
    <name evidence="8" type="ORF">E3O42_05500</name>
</gene>
<dbReference type="PANTHER" id="PTHR43085">
    <property type="entry name" value="HEXOKINASE FAMILY MEMBER"/>
    <property type="match status" value="1"/>
</dbReference>
<dbReference type="GO" id="GO:0005524">
    <property type="term" value="F:ATP binding"/>
    <property type="evidence" value="ECO:0007669"/>
    <property type="project" value="UniProtKB-KW"/>
</dbReference>
<dbReference type="AlphaFoldDB" id="A0A4R8W7B4"/>
<dbReference type="PROSITE" id="PS00584">
    <property type="entry name" value="PFKB_KINASES_2"/>
    <property type="match status" value="1"/>
</dbReference>
<evidence type="ECO:0000256" key="3">
    <source>
        <dbReference type="ARBA" id="ARBA00022741"/>
    </source>
</evidence>
<dbReference type="GO" id="GO:0009231">
    <property type="term" value="P:riboflavin biosynthetic process"/>
    <property type="evidence" value="ECO:0007669"/>
    <property type="project" value="InterPro"/>
</dbReference>
<keyword evidence="4" id="KW-0418">Kinase</keyword>
<dbReference type="GO" id="GO:0008703">
    <property type="term" value="F:5-amino-6-(5-phosphoribosylamino)uracil reductase activity"/>
    <property type="evidence" value="ECO:0007669"/>
    <property type="project" value="InterPro"/>
</dbReference>
<dbReference type="SUPFAM" id="SSF53597">
    <property type="entry name" value="Dihydrofolate reductase-like"/>
    <property type="match status" value="1"/>
</dbReference>
<evidence type="ECO:0000256" key="2">
    <source>
        <dbReference type="ARBA" id="ARBA00022679"/>
    </source>
</evidence>
<proteinExistence type="inferred from homology"/>
<dbReference type="InterPro" id="IPR002734">
    <property type="entry name" value="RibDG_C"/>
</dbReference>
<dbReference type="Gene3D" id="3.40.430.10">
    <property type="entry name" value="Dihydrofolate Reductase, subunit A"/>
    <property type="match status" value="1"/>
</dbReference>
<comment type="caution">
    <text evidence="8">The sequence shown here is derived from an EMBL/GenBank/DDBJ whole genome shotgun (WGS) entry which is preliminary data.</text>
</comment>
<dbReference type="InterPro" id="IPR002173">
    <property type="entry name" value="Carboh/pur_kinase_PfkB_CS"/>
</dbReference>
<evidence type="ECO:0000256" key="4">
    <source>
        <dbReference type="ARBA" id="ARBA00022777"/>
    </source>
</evidence>
<dbReference type="InterPro" id="IPR024072">
    <property type="entry name" value="DHFR-like_dom_sf"/>
</dbReference>
<evidence type="ECO:0000259" key="7">
    <source>
        <dbReference type="Pfam" id="PF01872"/>
    </source>
</evidence>
<dbReference type="Pfam" id="PF01872">
    <property type="entry name" value="RibD_C"/>
    <property type="match status" value="1"/>
</dbReference>
<keyword evidence="9" id="KW-1185">Reference proteome</keyword>
<evidence type="ECO:0000259" key="6">
    <source>
        <dbReference type="Pfam" id="PF00294"/>
    </source>
</evidence>
<dbReference type="PROSITE" id="PS00583">
    <property type="entry name" value="PFKB_KINASES_1"/>
    <property type="match status" value="1"/>
</dbReference>
<dbReference type="RefSeq" id="WP_134452979.1">
    <property type="nucleotide sequence ID" value="NZ_SOFL01000016.1"/>
</dbReference>
<reference evidence="8 9" key="1">
    <citation type="submission" date="2019-03" db="EMBL/GenBank/DDBJ databases">
        <title>Genomics of glacier-inhabiting Cryobacterium strains.</title>
        <authorList>
            <person name="Liu Q."/>
            <person name="Xin Y.-H."/>
        </authorList>
    </citation>
    <scope>NUCLEOTIDE SEQUENCE [LARGE SCALE GENOMIC DNA]</scope>
    <source>
        <strain evidence="8 9">RHLS22-1</strain>
    </source>
</reference>
<keyword evidence="3" id="KW-0547">Nucleotide-binding</keyword>
<dbReference type="OrthoDB" id="9795789at2"/>
<name>A0A4R8W7B4_9MICO</name>
<sequence>MRDDTAIWQAAEKIVYSSTLAEPSSRRTRIERSFDPEAVRALEVSASANLPIGGPHLCKQAFAAGLVDKVQLFVSPVVVGGGTKVLPDDLHLVLELEDEYAFRNGVVILSYRVRHWRHTIIWGCAGSPGTTRLDQTMTPDRAPDRAPDRSIAPTTRALVIGEALIDIVRRPGAEPVSHAGGSPMNVAYGLGRLGVPTTLVTQIGADPFGEIIAEHLRSAGVDLLPGSVTTSATSSATAILDATGAATYDFDLRWELPPVAVPAPCTLIHTGSIAAILQPGGQAVLSAFTSAPAGTLLSYDPNVRPGIMGNRDDVVLAVEELSRAAHVVKMSDEDAAWLYPGRSMDQIARDYVAAGVALFAITRGGDGALLRAGGATAELAAHPVTVVDTIGAGDSFMSGLLYAILGSNGTEAILQNALGAADLGRLGQISLASAAITVSRAGANPPTVAELFPH</sequence>
<dbReference type="Gene3D" id="3.40.1190.20">
    <property type="match status" value="1"/>
</dbReference>
<dbReference type="InterPro" id="IPR011611">
    <property type="entry name" value="PfkB_dom"/>
</dbReference>
<feature type="domain" description="Bacterial bifunctional deaminase-reductase C-terminal" evidence="7">
    <location>
        <begin position="53"/>
        <end position="106"/>
    </location>
</feature>
<accession>A0A4R8W7B4</accession>
<protein>
    <recommendedName>
        <fullName evidence="10">Carbohydrate kinase</fullName>
    </recommendedName>
</protein>
<dbReference type="Pfam" id="PF00294">
    <property type="entry name" value="PfkB"/>
    <property type="match status" value="1"/>
</dbReference>
<evidence type="ECO:0000256" key="1">
    <source>
        <dbReference type="ARBA" id="ARBA00010688"/>
    </source>
</evidence>